<feature type="compositionally biased region" description="Acidic residues" evidence="1">
    <location>
        <begin position="314"/>
        <end position="325"/>
    </location>
</feature>
<proteinExistence type="predicted"/>
<name>A0AAW4MGY1_PHOVU</name>
<dbReference type="CDD" id="cd13120">
    <property type="entry name" value="BF2867_like_N"/>
    <property type="match status" value="1"/>
</dbReference>
<evidence type="ECO:0000313" key="3">
    <source>
        <dbReference type="Proteomes" id="UP000736888"/>
    </source>
</evidence>
<organism evidence="2 3">
    <name type="scientific">Phocaeicola vulgatus</name>
    <name type="common">Bacteroides vulgatus</name>
    <dbReference type="NCBI Taxonomy" id="821"/>
    <lineage>
        <taxon>Bacteria</taxon>
        <taxon>Pseudomonadati</taxon>
        <taxon>Bacteroidota</taxon>
        <taxon>Bacteroidia</taxon>
        <taxon>Bacteroidales</taxon>
        <taxon>Bacteroidaceae</taxon>
        <taxon>Phocaeicola</taxon>
    </lineage>
</organism>
<sequence>MRTFSIFRPASFRTIGGWICAAACVLSSCVDDTFDKYGQGISPYLTFEVEVPASWTGGQAACSAAGQSDISIKRMTRSDGGKPLYLVTEISEAAADTAASGVISRGTPVDTQNFPGTFGLFAFGTEGASWTEGGTEKTSYENMEVKKGTNGVWMPQTETLWQWPGKGQIAFYAYSPRIGKSSPVLPPAEEPAGEGDENAPAGEQELSFSYSVGEDNRPVLAYTVPSDVTKQIDLMTAHDTYAGDGSQCAHLTFSHALTAVTIKTGEEMLKGTIKSVTISGVYGEGTYQIGAEGWTIPQGDDKKREFVVTLGNDSEPDAANEEPDTDTGKGRGMYQEGNTSIVEGEYTFMMIPQELHEGAELTVVFTDEFSQTEWTLTADLKDQIWPMGKMVTYSINSTGIVVKPVVTWKINRDVLPNGGQVKKPLSKDGPLYEDMKDDEKKAYFPVSGYLPDVEISSCVEMTQADKPTVKLELPFEIQYSFNGETEWESPTDKKVWTPAPLEATRNETVGVAKKGVMRLPAQPVFTDTQDEHFSNVLNSEKGSKDAPWDLVNNNPRQKESANCYIVNNPGYYTFPAAYGNTYRDDDPERAYIYKEPADRPIENGMGGFILEHFVGYDNEGISFQGDKIIPGVHDAVIVWQDSPDLVTDVELNNNGWVRFRILEETMNQGNAVIAVRNSGGKILWSWHIWVTNATWDDKDCQTSAAKNVEGMPFLFAPCNLGYCDSHDGNEKRPIYVRFEVTMPDGTKEVLTDFNNDALDGVPTPENGVFKFTQPEIVASIAGDNTYYQWGRKDPMLPGVYNADIRGQARGNEQFDMENKMFYSTTEYRFTSMESTKTIGDAIQNPHRFILRPNDGTPDANYKRRHWHNGEHLSGKGYKNKSIMNFWNTQLNQNGTTADAGSPNNIYVIKTIYDPSPAGFKIPPPTAFSEFTRTLGSYRTKEDCYSFNKHEKGGIVVGWELKDSKEATVFKFPATGLRDMGTPSRTWDKGTWPAHSKLTFIATSGFHYNKNEEKPSSSCLLFSIDDRSAEIEADVNINGVTQKLRFKWQDRPVGAIYGTNNSYGFTLRPVHDMQHNIGTR</sequence>
<feature type="region of interest" description="Disordered" evidence="1">
    <location>
        <begin position="311"/>
        <end position="333"/>
    </location>
</feature>
<dbReference type="InterPro" id="IPR025049">
    <property type="entry name" value="Mfa-like_1"/>
</dbReference>
<dbReference type="AlphaFoldDB" id="A0AAW4MGY1"/>
<dbReference type="EMBL" id="JAHPYS010000020">
    <property type="protein sequence ID" value="MBU9139224.1"/>
    <property type="molecule type" value="Genomic_DNA"/>
</dbReference>
<protein>
    <submittedName>
        <fullName evidence="2">Fimbrillin family protein</fullName>
    </submittedName>
</protein>
<reference evidence="2" key="1">
    <citation type="submission" date="2021-06" db="EMBL/GenBank/DDBJ databases">
        <title>Collection of gut derived symbiotic bacterial strains cultured from healthy donors.</title>
        <authorList>
            <person name="Lin H."/>
            <person name="Littmann E."/>
            <person name="Pamer E.G."/>
        </authorList>
    </citation>
    <scope>NUCLEOTIDE SEQUENCE</scope>
    <source>
        <strain evidence="2">MSK.6.33</strain>
    </source>
</reference>
<dbReference type="Proteomes" id="UP000736888">
    <property type="component" value="Unassembled WGS sequence"/>
</dbReference>
<dbReference type="Pfam" id="PF13149">
    <property type="entry name" value="Mfa_like_1"/>
    <property type="match status" value="1"/>
</dbReference>
<evidence type="ECO:0000313" key="2">
    <source>
        <dbReference type="EMBL" id="MBU9139224.1"/>
    </source>
</evidence>
<accession>A0AAW4MGY1</accession>
<dbReference type="CDD" id="cd13121">
    <property type="entry name" value="BF2867_like_C"/>
    <property type="match status" value="1"/>
</dbReference>
<gene>
    <name evidence="2" type="ORF">KTG10_10795</name>
</gene>
<dbReference type="PROSITE" id="PS51257">
    <property type="entry name" value="PROKAR_LIPOPROTEIN"/>
    <property type="match status" value="1"/>
</dbReference>
<comment type="caution">
    <text evidence="2">The sequence shown here is derived from an EMBL/GenBank/DDBJ whole genome shotgun (WGS) entry which is preliminary data.</text>
</comment>
<evidence type="ECO:0000256" key="1">
    <source>
        <dbReference type="SAM" id="MobiDB-lite"/>
    </source>
</evidence>